<organism evidence="1 2">
    <name type="scientific">Arachidicoccus ginsenosidivorans</name>
    <dbReference type="NCBI Taxonomy" id="496057"/>
    <lineage>
        <taxon>Bacteria</taxon>
        <taxon>Pseudomonadati</taxon>
        <taxon>Bacteroidota</taxon>
        <taxon>Chitinophagia</taxon>
        <taxon>Chitinophagales</taxon>
        <taxon>Chitinophagaceae</taxon>
        <taxon>Arachidicoccus</taxon>
    </lineage>
</organism>
<dbReference type="RefSeq" id="WP_146779673.1">
    <property type="nucleotide sequence ID" value="NZ_CP042434.1"/>
</dbReference>
<dbReference type="Proteomes" id="UP000321291">
    <property type="component" value="Chromosome"/>
</dbReference>
<evidence type="ECO:0008006" key="3">
    <source>
        <dbReference type="Google" id="ProtNLM"/>
    </source>
</evidence>
<name>A0A5B8VGK7_9BACT</name>
<evidence type="ECO:0000313" key="2">
    <source>
        <dbReference type="Proteomes" id="UP000321291"/>
    </source>
</evidence>
<accession>A0A5B8VGK7</accession>
<dbReference type="PANTHER" id="PTHR41368:SF1">
    <property type="entry name" value="PROTEIN YGHO"/>
    <property type="match status" value="1"/>
</dbReference>
<dbReference type="OrthoDB" id="9806005at2"/>
<reference evidence="1 2" key="1">
    <citation type="journal article" date="2017" name="Int. J. Syst. Evol. Microbiol.">
        <title>Arachidicoccus ginsenosidivorans sp. nov., with ginsenoside-converting activity isolated from ginseng cultivating soil.</title>
        <authorList>
            <person name="Siddiqi M.Z."/>
            <person name="Aslam Z."/>
            <person name="Im W.T."/>
        </authorList>
    </citation>
    <scope>NUCLEOTIDE SEQUENCE [LARGE SCALE GENOMIC DNA]</scope>
    <source>
        <strain evidence="1 2">Gsoil 809</strain>
    </source>
</reference>
<sequence>MNSTSALQSMVLTEVTSTRDEKAFLEMPGNIYRSDSNYIRPLDKEIMDIFDPMANPLFKTGACKRWLLWTEDGLCIGRIAAFYKIRMEGMHIRHVGGLGFFECIDDQMAANLLIDQTKYWLEEMGVKVIHGPVNFGNRQCWWGLYINGEGKPNYCTNYHPPYYRRLIENYGFVVNYRQFTFKFEQFEPPNCFFKAIKNHFMQDDRYEFKSADPAKWLDNAAKFKSLFNKTWATEEKQSPLSLDQVLNYMDRLREVLDWRLIWFAYFEGEPIAFFVGIPELNHQILQHINGKIKFIDKFKLARKRWVNAYDKANGLYYGVLDAFKRKNVGLGLIAAMLDAWKNELKIPYRSIECGWVGDYNPKMIKVMKKAGGEISKTHQTYRYWL</sequence>
<evidence type="ECO:0000313" key="1">
    <source>
        <dbReference type="EMBL" id="QEC70409.1"/>
    </source>
</evidence>
<dbReference type="InterPro" id="IPR016181">
    <property type="entry name" value="Acyl_CoA_acyltransferase"/>
</dbReference>
<keyword evidence="2" id="KW-1185">Reference proteome</keyword>
<proteinExistence type="predicted"/>
<protein>
    <recommendedName>
        <fullName evidence="3">GNAT family N-acetyltransferase</fullName>
    </recommendedName>
</protein>
<dbReference type="Gene3D" id="3.40.630.30">
    <property type="match status" value="1"/>
</dbReference>
<dbReference type="KEGG" id="agi:FSB73_00465"/>
<dbReference type="EMBL" id="CP042434">
    <property type="protein sequence ID" value="QEC70409.1"/>
    <property type="molecule type" value="Genomic_DNA"/>
</dbReference>
<dbReference type="PANTHER" id="PTHR41368">
    <property type="entry name" value="PROTEIN YGHO"/>
    <property type="match status" value="1"/>
</dbReference>
<dbReference type="AlphaFoldDB" id="A0A5B8VGK7"/>
<dbReference type="SUPFAM" id="SSF55729">
    <property type="entry name" value="Acyl-CoA N-acyltransferases (Nat)"/>
    <property type="match status" value="1"/>
</dbReference>
<gene>
    <name evidence="1" type="ORF">FSB73_00465</name>
</gene>
<dbReference type="InterPro" id="IPR039968">
    <property type="entry name" value="BcerS-like"/>
</dbReference>